<accession>A0A3S2VQ47</accession>
<reference evidence="3" key="1">
    <citation type="submission" date="2019-01" db="EMBL/GenBank/DDBJ databases">
        <title>Gri0909 isolated from a small marine red alga.</title>
        <authorList>
            <person name="Kim J."/>
            <person name="Jeong S.E."/>
            <person name="Jeon C.O."/>
        </authorList>
    </citation>
    <scope>NUCLEOTIDE SEQUENCE [LARGE SCALE GENOMIC DNA]</scope>
    <source>
        <strain evidence="3">Gri0909</strain>
    </source>
</reference>
<evidence type="ECO:0000313" key="3">
    <source>
        <dbReference type="Proteomes" id="UP000287447"/>
    </source>
</evidence>
<dbReference type="OrthoDB" id="8326226at2"/>
<dbReference type="AlphaFoldDB" id="A0A3S2VQ47"/>
<feature type="domain" description="HPr kinase/phosphorylase C-terminal" evidence="1">
    <location>
        <begin position="3"/>
        <end position="96"/>
    </location>
</feature>
<keyword evidence="3" id="KW-1185">Reference proteome</keyword>
<evidence type="ECO:0000259" key="1">
    <source>
        <dbReference type="Pfam" id="PF07475"/>
    </source>
</evidence>
<sequence>MKTSQNIHATAVILDGRGILIMGPSGAGKTDLALRLIEAGGTLVSDDRTLVRQEAGRVVAGAPETIAGKIEVRGYGILDVAHEPEAEIDLVIDLKPGRDIERMPEPADRVIDGVPVRLVELDGSEASAVAKVRLILKGL</sequence>
<proteinExistence type="predicted"/>
<name>A0A3S2VQ47_9PROT</name>
<evidence type="ECO:0000313" key="2">
    <source>
        <dbReference type="EMBL" id="RVU36368.1"/>
    </source>
</evidence>
<dbReference type="GO" id="GO:0005524">
    <property type="term" value="F:ATP binding"/>
    <property type="evidence" value="ECO:0007669"/>
    <property type="project" value="InterPro"/>
</dbReference>
<dbReference type="Pfam" id="PF07475">
    <property type="entry name" value="Hpr_kinase_C"/>
    <property type="match status" value="1"/>
</dbReference>
<dbReference type="InterPro" id="IPR027417">
    <property type="entry name" value="P-loop_NTPase"/>
</dbReference>
<dbReference type="SUPFAM" id="SSF53795">
    <property type="entry name" value="PEP carboxykinase-like"/>
    <property type="match status" value="1"/>
</dbReference>
<dbReference type="Proteomes" id="UP000287447">
    <property type="component" value="Unassembled WGS sequence"/>
</dbReference>
<dbReference type="CDD" id="cd01918">
    <property type="entry name" value="HprK_C"/>
    <property type="match status" value="1"/>
</dbReference>
<dbReference type="InterPro" id="IPR011104">
    <property type="entry name" value="Hpr_kin/Pase_C"/>
</dbReference>
<gene>
    <name evidence="2" type="ORF">EOI86_14250</name>
</gene>
<comment type="caution">
    <text evidence="2">The sequence shown here is derived from an EMBL/GenBank/DDBJ whole genome shotgun (WGS) entry which is preliminary data.</text>
</comment>
<dbReference type="EMBL" id="SADE01000002">
    <property type="protein sequence ID" value="RVU36368.1"/>
    <property type="molecule type" value="Genomic_DNA"/>
</dbReference>
<dbReference type="GO" id="GO:0000155">
    <property type="term" value="F:phosphorelay sensor kinase activity"/>
    <property type="evidence" value="ECO:0007669"/>
    <property type="project" value="InterPro"/>
</dbReference>
<dbReference type="GO" id="GO:0006109">
    <property type="term" value="P:regulation of carbohydrate metabolic process"/>
    <property type="evidence" value="ECO:0007669"/>
    <property type="project" value="InterPro"/>
</dbReference>
<protein>
    <submittedName>
        <fullName evidence="2">Aldolase</fullName>
    </submittedName>
</protein>
<dbReference type="RefSeq" id="WP_127765844.1">
    <property type="nucleotide sequence ID" value="NZ_SADE01000002.1"/>
</dbReference>
<dbReference type="Gene3D" id="3.40.50.300">
    <property type="entry name" value="P-loop containing nucleotide triphosphate hydrolases"/>
    <property type="match status" value="1"/>
</dbReference>
<organism evidence="2 3">
    <name type="scientific">Hwanghaeella grinnelliae</name>
    <dbReference type="NCBI Taxonomy" id="2500179"/>
    <lineage>
        <taxon>Bacteria</taxon>
        <taxon>Pseudomonadati</taxon>
        <taxon>Pseudomonadota</taxon>
        <taxon>Alphaproteobacteria</taxon>
        <taxon>Rhodospirillales</taxon>
        <taxon>Rhodospirillaceae</taxon>
        <taxon>Hwanghaeella</taxon>
    </lineage>
</organism>